<gene>
    <name evidence="3" type="ORF">BW733_06160</name>
</gene>
<dbReference type="InterPro" id="IPR036388">
    <property type="entry name" value="WH-like_DNA-bd_sf"/>
</dbReference>
<protein>
    <recommendedName>
        <fullName evidence="2">HTH arsR-type domain-containing protein</fullName>
    </recommendedName>
</protein>
<dbReference type="InterPro" id="IPR036390">
    <property type="entry name" value="WH_DNA-bd_sf"/>
</dbReference>
<dbReference type="OrthoDB" id="7945987at2"/>
<feature type="compositionally biased region" description="Basic and acidic residues" evidence="1">
    <location>
        <begin position="74"/>
        <end position="83"/>
    </location>
</feature>
<dbReference type="Proteomes" id="UP000188235">
    <property type="component" value="Chromosome"/>
</dbReference>
<sequence>MADLESRLRAPSMSTEVLKALANPLRRQVWNEVIKLRYARAADLAGRLDQPANSLSFHLRVLAEAGLIEEAPEKARDKRDRVWKPTHGARSLGSPEDPVADEALGNAVMAGYVAEHQQLLARVTGWASKYVTGEDPVEKGTHTTYSLRLKRERFVELIEELDAVINRYERDDDDDSLVWTLTMLAASEEI</sequence>
<reference evidence="3 4" key="1">
    <citation type="journal article" date="2008" name="Int. J. Syst. Evol. Microbiol.">
        <title>Tessaracoccus flavescens sp. nov., isolated from marine sediment.</title>
        <authorList>
            <person name="Lee D.W."/>
            <person name="Lee S.D."/>
        </authorList>
    </citation>
    <scope>NUCLEOTIDE SEQUENCE [LARGE SCALE GENOMIC DNA]</scope>
    <source>
        <strain evidence="3 4">SST-39T</strain>
    </source>
</reference>
<dbReference type="InterPro" id="IPR001845">
    <property type="entry name" value="HTH_ArsR_DNA-bd_dom"/>
</dbReference>
<evidence type="ECO:0000259" key="2">
    <source>
        <dbReference type="SMART" id="SM00418"/>
    </source>
</evidence>
<evidence type="ECO:0000256" key="1">
    <source>
        <dbReference type="SAM" id="MobiDB-lite"/>
    </source>
</evidence>
<evidence type="ECO:0000313" key="3">
    <source>
        <dbReference type="EMBL" id="AQP50476.1"/>
    </source>
</evidence>
<name>A0A1Q2CWI8_9ACTN</name>
<proteinExistence type="predicted"/>
<dbReference type="Pfam" id="PF12840">
    <property type="entry name" value="HTH_20"/>
    <property type="match status" value="1"/>
</dbReference>
<evidence type="ECO:0000313" key="4">
    <source>
        <dbReference type="Proteomes" id="UP000188235"/>
    </source>
</evidence>
<organism evidence="3 4">
    <name type="scientific">Tessaracoccus flavescens</name>
    <dbReference type="NCBI Taxonomy" id="399497"/>
    <lineage>
        <taxon>Bacteria</taxon>
        <taxon>Bacillati</taxon>
        <taxon>Actinomycetota</taxon>
        <taxon>Actinomycetes</taxon>
        <taxon>Propionibacteriales</taxon>
        <taxon>Propionibacteriaceae</taxon>
        <taxon>Tessaracoccus</taxon>
    </lineage>
</organism>
<dbReference type="RefSeq" id="WP_077348868.1">
    <property type="nucleotide sequence ID" value="NZ_CP019607.1"/>
</dbReference>
<accession>A0A1Q2CWI8</accession>
<dbReference type="SMART" id="SM00418">
    <property type="entry name" value="HTH_ARSR"/>
    <property type="match status" value="1"/>
</dbReference>
<dbReference type="AlphaFoldDB" id="A0A1Q2CWI8"/>
<dbReference type="Gene3D" id="1.10.10.10">
    <property type="entry name" value="Winged helix-like DNA-binding domain superfamily/Winged helix DNA-binding domain"/>
    <property type="match status" value="1"/>
</dbReference>
<feature type="region of interest" description="Disordered" evidence="1">
    <location>
        <begin position="74"/>
        <end position="98"/>
    </location>
</feature>
<dbReference type="GO" id="GO:0003700">
    <property type="term" value="F:DNA-binding transcription factor activity"/>
    <property type="evidence" value="ECO:0007669"/>
    <property type="project" value="InterPro"/>
</dbReference>
<dbReference type="SUPFAM" id="SSF46785">
    <property type="entry name" value="Winged helix' DNA-binding domain"/>
    <property type="match status" value="1"/>
</dbReference>
<feature type="domain" description="HTH arsR-type" evidence="2">
    <location>
        <begin position="16"/>
        <end position="163"/>
    </location>
</feature>
<dbReference type="EMBL" id="CP019607">
    <property type="protein sequence ID" value="AQP50476.1"/>
    <property type="molecule type" value="Genomic_DNA"/>
</dbReference>
<dbReference type="CDD" id="cd00090">
    <property type="entry name" value="HTH_ARSR"/>
    <property type="match status" value="1"/>
</dbReference>
<dbReference type="KEGG" id="tfa:BW733_06160"/>
<dbReference type="InterPro" id="IPR011991">
    <property type="entry name" value="ArsR-like_HTH"/>
</dbReference>
<keyword evidence="4" id="KW-1185">Reference proteome</keyword>
<dbReference type="STRING" id="399497.BW733_06160"/>